<evidence type="ECO:0000256" key="1">
    <source>
        <dbReference type="SAM" id="SignalP"/>
    </source>
</evidence>
<keyword evidence="3" id="KW-1185">Reference proteome</keyword>
<dbReference type="RefSeq" id="WP_184206395.1">
    <property type="nucleotide sequence ID" value="NZ_JACHIF010000002.1"/>
</dbReference>
<name>A0A7W7YIR5_9BACT</name>
<evidence type="ECO:0008006" key="4">
    <source>
        <dbReference type="Google" id="ProtNLM"/>
    </source>
</evidence>
<comment type="caution">
    <text evidence="2">The sequence shown here is derived from an EMBL/GenBank/DDBJ whole genome shotgun (WGS) entry which is preliminary data.</text>
</comment>
<organism evidence="2 3">
    <name type="scientific">Prosthecobacter dejongeii</name>
    <dbReference type="NCBI Taxonomy" id="48465"/>
    <lineage>
        <taxon>Bacteria</taxon>
        <taxon>Pseudomonadati</taxon>
        <taxon>Verrucomicrobiota</taxon>
        <taxon>Verrucomicrobiia</taxon>
        <taxon>Verrucomicrobiales</taxon>
        <taxon>Verrucomicrobiaceae</taxon>
        <taxon>Prosthecobacter</taxon>
    </lineage>
</organism>
<sequence>MNCKWTLLLTAWLSVSHLSSAPEENTSPSKQPSLSEERAFPSKIETRIFDISPNFIWDAKHAAKNSLRWPTPAATSADPFSALPIEVKSDSAGTNVPAVQLRQSTRAFLEHIGIPFPKGTAAFIDPINHRLHVRHEPLYLNMIQRIVETMRPPETVAITVHLIQAPGPVLRTLAKPSKGSDDSTQDLEHLLLESERPGSDIRVLSTGYLLAKSGEISYLEAVIRHASSTETVLDTKGVSTVKTVNTPVGFRMEVNPHIDLKLKYVELLLAPEFTTIPVTSTQAQFREPVTGIALKKKVPQSQNGHVQTALRLKSGHAKMISLWRPKDAGESLKDDFLQAAFVTAEIIKSKSLTKEDLNVVEVDLTQPDALIKHTFTLPHSHWLDSLPEAKISAKDILRWHHIDLPGESRATITDTLHLTVEANLETLDIIQQWVAEEWQSLPKSMGLTLNILRGPGPLLRRILHDSQDLSAASNAQKQIQLAVSSNEAKWVSTTYLQGKAGAKGKSQAIREHLTTSEVAWSGHSGPVLRSQMHPSGTVWEVEPLISPEGHWVHLSGEFTSQTAPPTSWKEKLDDPASKTDYEITRHDFHEAKVNTSTIFAPGQTRIIAAWRPCGRPESEAQDVLELAFVTVDILKTTFDEEAQKITSQVKKSSLKDDKVMVTRTIHVPSDFLSISGAAQDKPLVKKTQNQFAFEVLEAMGVPMPEGSSVIYAAGSDELILTNTLSNLDIAQVFIGQDCAYPSKNVIFNLHLLQAKGDLIREILALSAQHANHSEELDRLLKGLTKGETLPVETLRIVTRGGQRATVKNVREHIQRLTLNKTKNDETRVTPEVREVGSRMEIDPTVGAYGTTIDINLAVEHHTAPPIPHLENLTRDNAAATVGAPLTDFHPETVNTSLSMASGTARILAVWKPMGKPEYEEQDLLHIAILEAAAVGSEK</sequence>
<evidence type="ECO:0000313" key="2">
    <source>
        <dbReference type="EMBL" id="MBB5036968.1"/>
    </source>
</evidence>
<dbReference type="Proteomes" id="UP000534294">
    <property type="component" value="Unassembled WGS sequence"/>
</dbReference>
<proteinExistence type="predicted"/>
<accession>A0A7W7YIR5</accession>
<reference evidence="2 3" key="1">
    <citation type="submission" date="2020-08" db="EMBL/GenBank/DDBJ databases">
        <title>Genomic Encyclopedia of Type Strains, Phase IV (KMG-IV): sequencing the most valuable type-strain genomes for metagenomic binning, comparative biology and taxonomic classification.</title>
        <authorList>
            <person name="Goeker M."/>
        </authorList>
    </citation>
    <scope>NUCLEOTIDE SEQUENCE [LARGE SCALE GENOMIC DNA]</scope>
    <source>
        <strain evidence="2 3">DSM 12251</strain>
    </source>
</reference>
<keyword evidence="1" id="KW-0732">Signal</keyword>
<dbReference type="AlphaFoldDB" id="A0A7W7YIR5"/>
<feature type="chain" id="PRO_5030742717" description="Bacterial type II/III secretion system short domain protein" evidence="1">
    <location>
        <begin position="22"/>
        <end position="938"/>
    </location>
</feature>
<evidence type="ECO:0000313" key="3">
    <source>
        <dbReference type="Proteomes" id="UP000534294"/>
    </source>
</evidence>
<dbReference type="EMBL" id="JACHIF010000002">
    <property type="protein sequence ID" value="MBB5036968.1"/>
    <property type="molecule type" value="Genomic_DNA"/>
</dbReference>
<feature type="signal peptide" evidence="1">
    <location>
        <begin position="1"/>
        <end position="21"/>
    </location>
</feature>
<gene>
    <name evidence="2" type="ORF">HNQ64_001210</name>
</gene>
<protein>
    <recommendedName>
        <fullName evidence="4">Bacterial type II/III secretion system short domain protein</fullName>
    </recommendedName>
</protein>